<evidence type="ECO:0000313" key="2">
    <source>
        <dbReference type="Proteomes" id="UP001165590"/>
    </source>
</evidence>
<proteinExistence type="predicted"/>
<dbReference type="Proteomes" id="UP001165590">
    <property type="component" value="Unassembled WGS sequence"/>
</dbReference>
<keyword evidence="2" id="KW-1185">Reference proteome</keyword>
<dbReference type="EMBL" id="JAIFZO010000002">
    <property type="protein sequence ID" value="MCX4233263.1"/>
    <property type="molecule type" value="Genomic_DNA"/>
</dbReference>
<sequence length="305" mass="33466">MNDGYATPGALDAALKHHAKKHAKDARDVGALRRAFFFQRLAARVFVADPDGWMIKGGQALLLRYSTDARLSKDIDILRVDSGASIEEAVQALKTAVGVDLGDHLTFVPTGLILHGDEEGGANQAFTVQLGPRKSESIRVDLVVGRIPTAVPQVCRIEPAVPMPWPDDWPEVRLYPVVDHLADKICAMYEWHGAIPSSRFRDLADLLLISQREVIDGVQARHALHTEATLRIARGKVRLELPDSFKKPHSSWQTGYPRAARDVSGLVGCATWETAEAAAANFLTPLLGSDPIGTWDPEHRQWRAG</sequence>
<accession>A0ABT3V4R9</accession>
<reference evidence="1" key="1">
    <citation type="journal article" date="2022" name="bioRxiv">
        <title>Discovery and biosynthetic assessment of Streptomyces ortus sp nov. isolated from a deep-sea sponge.</title>
        <authorList>
            <person name="Williams S.E."/>
        </authorList>
    </citation>
    <scope>NUCLEOTIDE SEQUENCE</scope>
    <source>
        <strain evidence="1">A15ISP2-DRY2</strain>
    </source>
</reference>
<organism evidence="1 2">
    <name type="scientific">Streptomyces ortus</name>
    <dbReference type="NCBI Taxonomy" id="2867268"/>
    <lineage>
        <taxon>Bacteria</taxon>
        <taxon>Bacillati</taxon>
        <taxon>Actinomycetota</taxon>
        <taxon>Actinomycetes</taxon>
        <taxon>Kitasatosporales</taxon>
        <taxon>Streptomycetaceae</taxon>
        <taxon>Streptomyces</taxon>
    </lineage>
</organism>
<comment type="caution">
    <text evidence="1">The sequence shown here is derived from an EMBL/GenBank/DDBJ whole genome shotgun (WGS) entry which is preliminary data.</text>
</comment>
<dbReference type="RefSeq" id="WP_267026217.1">
    <property type="nucleotide sequence ID" value="NZ_JAIFZO010000002.1"/>
</dbReference>
<gene>
    <name evidence="1" type="ORF">K3769_10790</name>
</gene>
<dbReference type="GO" id="GO:0016740">
    <property type="term" value="F:transferase activity"/>
    <property type="evidence" value="ECO:0007669"/>
    <property type="project" value="UniProtKB-KW"/>
</dbReference>
<evidence type="ECO:0000313" key="1">
    <source>
        <dbReference type="EMBL" id="MCX4233263.1"/>
    </source>
</evidence>
<dbReference type="InterPro" id="IPR014942">
    <property type="entry name" value="AbiEii"/>
</dbReference>
<name>A0ABT3V4R9_9ACTN</name>
<protein>
    <submittedName>
        <fullName evidence="1">Nucleotidyl transferase AbiEii/AbiGii toxin family protein</fullName>
    </submittedName>
</protein>
<keyword evidence="1" id="KW-0808">Transferase</keyword>
<dbReference type="Pfam" id="PF08843">
    <property type="entry name" value="AbiEii"/>
    <property type="match status" value="1"/>
</dbReference>